<dbReference type="Gene3D" id="1.25.40.10">
    <property type="entry name" value="Tetratricopeptide repeat domain"/>
    <property type="match status" value="1"/>
</dbReference>
<evidence type="ECO:0000313" key="2">
    <source>
        <dbReference type="EMBL" id="EQC27239.1"/>
    </source>
</evidence>
<protein>
    <recommendedName>
        <fullName evidence="4">MalT-like TPR region domain-containing protein</fullName>
    </recommendedName>
</protein>
<dbReference type="GeneID" id="19955682"/>
<feature type="region of interest" description="Disordered" evidence="1">
    <location>
        <begin position="271"/>
        <end position="292"/>
    </location>
</feature>
<accession>T0PP70</accession>
<evidence type="ECO:0000256" key="1">
    <source>
        <dbReference type="SAM" id="MobiDB-lite"/>
    </source>
</evidence>
<sequence length="292" mass="31799">MASADVHETFWDGVQGAIESSPRDAFELLKSYMELVLARHDFADGSRYIDAALDLLRTVFGLDDANVQAMYEEHILCCNAVAMQSLSQGQSEDALRLLTTADQHTASDGPLYANVATRKRLRAITLNNFACYAKKHGQLHAAIQYLEKTLALESASSGAKAENPAGTHLNICAILSAMGRHLRAADHARCAVELLSHERGGRLEDKTTPDSLLAIAYFNYGAELEHQKKYDLAATTYAKGYDVARAELDSNHALVHALLQARTDAQDKVAARKGYSSPRGASAALVVSPRRK</sequence>
<gene>
    <name evidence="2" type="ORF">SDRG_14955</name>
</gene>
<dbReference type="SUPFAM" id="SSF48452">
    <property type="entry name" value="TPR-like"/>
    <property type="match status" value="1"/>
</dbReference>
<organism evidence="2 3">
    <name type="scientific">Saprolegnia diclina (strain VS20)</name>
    <dbReference type="NCBI Taxonomy" id="1156394"/>
    <lineage>
        <taxon>Eukaryota</taxon>
        <taxon>Sar</taxon>
        <taxon>Stramenopiles</taxon>
        <taxon>Oomycota</taxon>
        <taxon>Saprolegniomycetes</taxon>
        <taxon>Saprolegniales</taxon>
        <taxon>Saprolegniaceae</taxon>
        <taxon>Saprolegnia</taxon>
    </lineage>
</organism>
<dbReference type="eggNOG" id="ENOG502RQJZ">
    <property type="taxonomic scope" value="Eukaryota"/>
</dbReference>
<dbReference type="STRING" id="1156394.T0PP70"/>
<dbReference type="RefSeq" id="XP_008619338.1">
    <property type="nucleotide sequence ID" value="XM_008621116.1"/>
</dbReference>
<dbReference type="OMA" id="YEEHILC"/>
<dbReference type="InterPro" id="IPR011990">
    <property type="entry name" value="TPR-like_helical_dom_sf"/>
</dbReference>
<evidence type="ECO:0000313" key="3">
    <source>
        <dbReference type="Proteomes" id="UP000030762"/>
    </source>
</evidence>
<proteinExistence type="predicted"/>
<dbReference type="Proteomes" id="UP000030762">
    <property type="component" value="Unassembled WGS sequence"/>
</dbReference>
<dbReference type="SMART" id="SM00028">
    <property type="entry name" value="TPR"/>
    <property type="match status" value="3"/>
</dbReference>
<dbReference type="VEuPathDB" id="FungiDB:SDRG_14955"/>
<evidence type="ECO:0008006" key="4">
    <source>
        <dbReference type="Google" id="ProtNLM"/>
    </source>
</evidence>
<dbReference type="OrthoDB" id="2148418at2759"/>
<keyword evidence="3" id="KW-1185">Reference proteome</keyword>
<dbReference type="InParanoid" id="T0PP70"/>
<dbReference type="InterPro" id="IPR019734">
    <property type="entry name" value="TPR_rpt"/>
</dbReference>
<name>T0PP70_SAPDV</name>
<dbReference type="EMBL" id="JH767212">
    <property type="protein sequence ID" value="EQC27239.1"/>
    <property type="molecule type" value="Genomic_DNA"/>
</dbReference>
<dbReference type="AlphaFoldDB" id="T0PP70"/>
<reference evidence="2 3" key="1">
    <citation type="submission" date="2012-04" db="EMBL/GenBank/DDBJ databases">
        <title>The Genome Sequence of Saprolegnia declina VS20.</title>
        <authorList>
            <consortium name="The Broad Institute Genome Sequencing Platform"/>
            <person name="Russ C."/>
            <person name="Nusbaum C."/>
            <person name="Tyler B."/>
            <person name="van West P."/>
            <person name="Dieguez-Uribeondo J."/>
            <person name="de Bruijn I."/>
            <person name="Tripathy S."/>
            <person name="Jiang R."/>
            <person name="Young S.K."/>
            <person name="Zeng Q."/>
            <person name="Gargeya S."/>
            <person name="Fitzgerald M."/>
            <person name="Haas B."/>
            <person name="Abouelleil A."/>
            <person name="Alvarado L."/>
            <person name="Arachchi H.M."/>
            <person name="Berlin A."/>
            <person name="Chapman S.B."/>
            <person name="Goldberg J."/>
            <person name="Griggs A."/>
            <person name="Gujja S."/>
            <person name="Hansen M."/>
            <person name="Howarth C."/>
            <person name="Imamovic A."/>
            <person name="Larimer J."/>
            <person name="McCowen C."/>
            <person name="Montmayeur A."/>
            <person name="Murphy C."/>
            <person name="Neiman D."/>
            <person name="Pearson M."/>
            <person name="Priest M."/>
            <person name="Roberts A."/>
            <person name="Saif S."/>
            <person name="Shea T."/>
            <person name="Sisk P."/>
            <person name="Sykes S."/>
            <person name="Wortman J."/>
            <person name="Nusbaum C."/>
            <person name="Birren B."/>
        </authorList>
    </citation>
    <scope>NUCLEOTIDE SEQUENCE [LARGE SCALE GENOMIC DNA]</scope>
    <source>
        <strain evidence="2 3">VS20</strain>
    </source>
</reference>